<dbReference type="EMBL" id="LDAU01000070">
    <property type="protein sequence ID" value="KRX08171.1"/>
    <property type="molecule type" value="Genomic_DNA"/>
</dbReference>
<protein>
    <submittedName>
        <fullName evidence="3">Uncharacterized protein</fullName>
    </submittedName>
</protein>
<sequence>MSQAQVVILPSNMAYLTLLIYLLKQTKQSYYPIDLKVITDSVGFNLVSSKQTSQQDLEQGPTIQSKNSQSQSFPEKAVHKCKLSTNQLSHSKTALAYNYYSLGVNPTLIFQQKVGKVLYPKENCLQLEWYPSKSATIQQVIQFSPSTDLAFSATKGVYKILVAAFPLSVEVAFKSGQQLKTQLHNPSYQELSATLQALTLAPSKGLLLITSKIYTYNCQLPHTSNPEVLAGTFFSSSYYQFQFQFQLFLGGLLEVLLEVFQFVLLLLVFQVEVVAQCFKDFLQVWLFKSCQ</sequence>
<evidence type="ECO:0000313" key="3">
    <source>
        <dbReference type="EMBL" id="KRX08171.1"/>
    </source>
</evidence>
<name>A0A0V0R114_PSEPJ</name>
<evidence type="ECO:0000256" key="1">
    <source>
        <dbReference type="SAM" id="MobiDB-lite"/>
    </source>
</evidence>
<accession>A0A0V0R114</accession>
<proteinExistence type="predicted"/>
<dbReference type="InParanoid" id="A0A0V0R114"/>
<comment type="caution">
    <text evidence="3">The sequence shown here is derived from an EMBL/GenBank/DDBJ whole genome shotgun (WGS) entry which is preliminary data.</text>
</comment>
<keyword evidence="2" id="KW-1133">Transmembrane helix</keyword>
<keyword evidence="2" id="KW-0812">Transmembrane</keyword>
<organism evidence="3 4">
    <name type="scientific">Pseudocohnilembus persalinus</name>
    <name type="common">Ciliate</name>
    <dbReference type="NCBI Taxonomy" id="266149"/>
    <lineage>
        <taxon>Eukaryota</taxon>
        <taxon>Sar</taxon>
        <taxon>Alveolata</taxon>
        <taxon>Ciliophora</taxon>
        <taxon>Intramacronucleata</taxon>
        <taxon>Oligohymenophorea</taxon>
        <taxon>Scuticociliatia</taxon>
        <taxon>Philasterida</taxon>
        <taxon>Pseudocohnilembidae</taxon>
        <taxon>Pseudocohnilembus</taxon>
    </lineage>
</organism>
<reference evidence="3 4" key="1">
    <citation type="journal article" date="2015" name="Sci. Rep.">
        <title>Genome of the facultative scuticociliatosis pathogen Pseudocohnilembus persalinus provides insight into its virulence through horizontal gene transfer.</title>
        <authorList>
            <person name="Xiong J."/>
            <person name="Wang G."/>
            <person name="Cheng J."/>
            <person name="Tian M."/>
            <person name="Pan X."/>
            <person name="Warren A."/>
            <person name="Jiang C."/>
            <person name="Yuan D."/>
            <person name="Miao W."/>
        </authorList>
    </citation>
    <scope>NUCLEOTIDE SEQUENCE [LARGE SCALE GENOMIC DNA]</scope>
    <source>
        <strain evidence="3">36N120E</strain>
    </source>
</reference>
<feature type="transmembrane region" description="Helical" evidence="2">
    <location>
        <begin position="6"/>
        <end position="23"/>
    </location>
</feature>
<dbReference type="AlphaFoldDB" id="A0A0V0R114"/>
<gene>
    <name evidence="3" type="ORF">PPERSA_12326</name>
</gene>
<keyword evidence="4" id="KW-1185">Reference proteome</keyword>
<evidence type="ECO:0000256" key="2">
    <source>
        <dbReference type="SAM" id="Phobius"/>
    </source>
</evidence>
<dbReference type="Proteomes" id="UP000054937">
    <property type="component" value="Unassembled WGS sequence"/>
</dbReference>
<evidence type="ECO:0000313" key="4">
    <source>
        <dbReference type="Proteomes" id="UP000054937"/>
    </source>
</evidence>
<keyword evidence="2" id="KW-0472">Membrane</keyword>
<feature type="transmembrane region" description="Helical" evidence="2">
    <location>
        <begin position="247"/>
        <end position="269"/>
    </location>
</feature>
<feature type="region of interest" description="Disordered" evidence="1">
    <location>
        <begin position="53"/>
        <end position="73"/>
    </location>
</feature>